<dbReference type="PANTHER" id="PTHR34406:SF1">
    <property type="entry name" value="PROTEIN YCEI"/>
    <property type="match status" value="1"/>
</dbReference>
<sequence length="212" mass="22960">MKNIIQVVRALSAAATIISGIQIQAETITYSARTGSLLKISGTSSIHDWEVKTLLIGGRMVWDSSFPLDPSKANLPKLTTAPKVSVIVPVRNIESGKQRMNEVMHSAMNAQKHKFARYNLTEIKVSDNKRKAGDPILFDAKGTLNVNGKSAPVSMQVGIAKGDEGKLKVSGKMKLRMSQFGISPPAPKIALGLITTGDEVSVEFDWFVALKK</sequence>
<dbReference type="InterPro" id="IPR036761">
    <property type="entry name" value="TTHA0802/YceI-like_sf"/>
</dbReference>
<gene>
    <name evidence="2" type="ORF">METZ01_LOCUS135338</name>
</gene>
<dbReference type="EMBL" id="UINC01019478">
    <property type="protein sequence ID" value="SVA82484.1"/>
    <property type="molecule type" value="Genomic_DNA"/>
</dbReference>
<accession>A0A381YZZ9</accession>
<name>A0A381YZZ9_9ZZZZ</name>
<proteinExistence type="predicted"/>
<dbReference type="SUPFAM" id="SSF101874">
    <property type="entry name" value="YceI-like"/>
    <property type="match status" value="1"/>
</dbReference>
<dbReference type="AlphaFoldDB" id="A0A381YZZ9"/>
<dbReference type="PANTHER" id="PTHR34406">
    <property type="entry name" value="PROTEIN YCEI"/>
    <property type="match status" value="1"/>
</dbReference>
<reference evidence="2" key="1">
    <citation type="submission" date="2018-05" db="EMBL/GenBank/DDBJ databases">
        <authorList>
            <person name="Lanie J.A."/>
            <person name="Ng W.-L."/>
            <person name="Kazmierczak K.M."/>
            <person name="Andrzejewski T.M."/>
            <person name="Davidsen T.M."/>
            <person name="Wayne K.J."/>
            <person name="Tettelin H."/>
            <person name="Glass J.I."/>
            <person name="Rusch D."/>
            <person name="Podicherti R."/>
            <person name="Tsui H.-C.T."/>
            <person name="Winkler M.E."/>
        </authorList>
    </citation>
    <scope>NUCLEOTIDE SEQUENCE</scope>
</reference>
<evidence type="ECO:0000259" key="1">
    <source>
        <dbReference type="Pfam" id="PF04264"/>
    </source>
</evidence>
<feature type="domain" description="Lipid/polyisoprenoid-binding YceI-like" evidence="1">
    <location>
        <begin position="79"/>
        <end position="205"/>
    </location>
</feature>
<evidence type="ECO:0000313" key="2">
    <source>
        <dbReference type="EMBL" id="SVA82484.1"/>
    </source>
</evidence>
<dbReference type="Gene3D" id="2.40.128.110">
    <property type="entry name" value="Lipid/polyisoprenoid-binding, YceI-like"/>
    <property type="match status" value="1"/>
</dbReference>
<protein>
    <recommendedName>
        <fullName evidence="1">Lipid/polyisoprenoid-binding YceI-like domain-containing protein</fullName>
    </recommendedName>
</protein>
<organism evidence="2">
    <name type="scientific">marine metagenome</name>
    <dbReference type="NCBI Taxonomy" id="408172"/>
    <lineage>
        <taxon>unclassified sequences</taxon>
        <taxon>metagenomes</taxon>
        <taxon>ecological metagenomes</taxon>
    </lineage>
</organism>
<dbReference type="Pfam" id="PF04264">
    <property type="entry name" value="YceI"/>
    <property type="match status" value="1"/>
</dbReference>
<dbReference type="InterPro" id="IPR007372">
    <property type="entry name" value="Lipid/polyisoprenoid-bd_YceI"/>
</dbReference>